<gene>
    <name evidence="1" type="ORF">RDB_LOCUS160979</name>
</gene>
<organism evidence="1 2">
    <name type="scientific">Rhizoctonia solani</name>
    <dbReference type="NCBI Taxonomy" id="456999"/>
    <lineage>
        <taxon>Eukaryota</taxon>
        <taxon>Fungi</taxon>
        <taxon>Dikarya</taxon>
        <taxon>Basidiomycota</taxon>
        <taxon>Agaricomycotina</taxon>
        <taxon>Agaricomycetes</taxon>
        <taxon>Cantharellales</taxon>
        <taxon>Ceratobasidiaceae</taxon>
        <taxon>Rhizoctonia</taxon>
    </lineage>
</organism>
<evidence type="ECO:0000313" key="2">
    <source>
        <dbReference type="Proteomes" id="UP000663846"/>
    </source>
</evidence>
<dbReference type="EMBL" id="CAJMWS010000757">
    <property type="protein sequence ID" value="CAE6461834.1"/>
    <property type="molecule type" value="Genomic_DNA"/>
</dbReference>
<comment type="caution">
    <text evidence="1">The sequence shown here is derived from an EMBL/GenBank/DDBJ whole genome shotgun (WGS) entry which is preliminary data.</text>
</comment>
<reference evidence="1" key="1">
    <citation type="submission" date="2021-01" db="EMBL/GenBank/DDBJ databases">
        <authorList>
            <person name="Kaushik A."/>
        </authorList>
    </citation>
    <scope>NUCLEOTIDE SEQUENCE</scope>
    <source>
        <strain evidence="1">AG1-1C</strain>
    </source>
</reference>
<dbReference type="CDD" id="cd10170">
    <property type="entry name" value="ASKHA_NBD_HSP70"/>
    <property type="match status" value="1"/>
</dbReference>
<proteinExistence type="predicted"/>
<dbReference type="PANTHER" id="PTHR14187:SF5">
    <property type="entry name" value="HEAT SHOCK 70 KDA PROTEIN 12A"/>
    <property type="match status" value="1"/>
</dbReference>
<accession>A0A8H3BQV6</accession>
<dbReference type="PANTHER" id="PTHR14187">
    <property type="entry name" value="ALPHA KINASE/ELONGATION FACTOR 2 KINASE"/>
    <property type="match status" value="1"/>
</dbReference>
<dbReference type="AlphaFoldDB" id="A0A8H3BQV6"/>
<dbReference type="InterPro" id="IPR043129">
    <property type="entry name" value="ATPase_NBD"/>
</dbReference>
<dbReference type="SUPFAM" id="SSF53067">
    <property type="entry name" value="Actin-like ATPase domain"/>
    <property type="match status" value="2"/>
</dbReference>
<dbReference type="Gene3D" id="3.30.420.40">
    <property type="match status" value="1"/>
</dbReference>
<protein>
    <submittedName>
        <fullName evidence="1">Uncharacterized protein</fullName>
    </submittedName>
</protein>
<dbReference type="Proteomes" id="UP000663846">
    <property type="component" value="Unassembled WGS sequence"/>
</dbReference>
<evidence type="ECO:0000313" key="1">
    <source>
        <dbReference type="EMBL" id="CAE6461834.1"/>
    </source>
</evidence>
<name>A0A8H3BQV6_9AGAM</name>
<sequence>MEYVSGLTWKQETKIVIGIDIGTTQSAVSVGLLEQGVDVKKALHSVTEWPGQWTKQSKIPTAIWYDSSRKPMSFGAEAMSYETEDKADDLKWVLAKEFKLLLHPDELRAGLKTETLPYGVTLEQVYTDFLKYLFQHTEKFFKDIIAHGDRLWPRYRSTMEFFIAHPNAWSTREQAFLRKVATQAGLVNAINASKNVRFVTEAEASIHYCLYDSNLMHHLKIGTNFAVCDAGGSTVDTTLYSVAATSPIFKVEEKRAPGCVQAGAIYVDREAKAYMEAAFRRAGRSDDDVSMYSKNGIRDFEAHAKRAFRDEVDGQIYIGNSTLTLSPAGVRRGRMTIAKPSMKSFFDVCVKKILSNVDELLKGVRVSYVLLVGGFGDSACLRDEFRRQYAKDGCEVILVDSSRPTSKAVADGAIIWSYSQVVISRRPRASYGSTCATLRDLSNPHHVGRPFLVGLDGSERVLGLWETLVHKDVPLQITSVNRSTFTRQYSTSAPSLGNFEDTFEAYAGDNPPYWSKSPGGLYNPGFRSECKVTANLQSLPGALEMKFGAGGNPYWELVFSLCIRFGGVELEAYLEWEEKGVTRQGAVTIVPDRPI</sequence>